<evidence type="ECO:0000313" key="5">
    <source>
        <dbReference type="Proteomes" id="UP000623129"/>
    </source>
</evidence>
<gene>
    <name evidence="4" type="ORF">FCM35_KLT09698</name>
</gene>
<dbReference type="Proteomes" id="UP000623129">
    <property type="component" value="Unassembled WGS sequence"/>
</dbReference>
<keyword evidence="1" id="KW-0862">Zinc</keyword>
<evidence type="ECO:0000256" key="2">
    <source>
        <dbReference type="SAM" id="MobiDB-lite"/>
    </source>
</evidence>
<evidence type="ECO:0000259" key="3">
    <source>
        <dbReference type="PROSITE" id="PS50158"/>
    </source>
</evidence>
<keyword evidence="1" id="KW-0863">Zinc-finger</keyword>
<feature type="compositionally biased region" description="Polar residues" evidence="2">
    <location>
        <begin position="489"/>
        <end position="503"/>
    </location>
</feature>
<organism evidence="4 5">
    <name type="scientific">Carex littledalei</name>
    <dbReference type="NCBI Taxonomy" id="544730"/>
    <lineage>
        <taxon>Eukaryota</taxon>
        <taxon>Viridiplantae</taxon>
        <taxon>Streptophyta</taxon>
        <taxon>Embryophyta</taxon>
        <taxon>Tracheophyta</taxon>
        <taxon>Spermatophyta</taxon>
        <taxon>Magnoliopsida</taxon>
        <taxon>Liliopsida</taxon>
        <taxon>Poales</taxon>
        <taxon>Cyperaceae</taxon>
        <taxon>Cyperoideae</taxon>
        <taxon>Cariceae</taxon>
        <taxon>Carex</taxon>
        <taxon>Carex subgen. Euthyceras</taxon>
    </lineage>
</organism>
<evidence type="ECO:0000256" key="1">
    <source>
        <dbReference type="PROSITE-ProRule" id="PRU00047"/>
    </source>
</evidence>
<keyword evidence="5" id="KW-1185">Reference proteome</keyword>
<dbReference type="EMBL" id="SWLB01000002">
    <property type="protein sequence ID" value="KAF3340854.1"/>
    <property type="molecule type" value="Genomic_DNA"/>
</dbReference>
<feature type="domain" description="CCHC-type" evidence="3">
    <location>
        <begin position="153"/>
        <end position="169"/>
    </location>
</feature>
<dbReference type="GO" id="GO:0003676">
    <property type="term" value="F:nucleic acid binding"/>
    <property type="evidence" value="ECO:0007669"/>
    <property type="project" value="InterPro"/>
</dbReference>
<feature type="region of interest" description="Disordered" evidence="2">
    <location>
        <begin position="663"/>
        <end position="708"/>
    </location>
</feature>
<sequence>MHIFRVVAYNSITVLSLGTGMASLPTRLAATQATLQRIAKRQSTATTPTYAEIVAMGAAHQPPHLTHELRHPAFHQPTPHARPFNTTNDCTAETFIDDGWTTVTRKRRTRVPAQERKTAPAPNKHLSTLMAEGRCFKCLERGHTQFQCRNGVKCHNCHAIGHISRRCKETPKTPISALPAQKQHLPNTVTDQPNNTTTQHHTHTQMDLENWETAPMLNPDLIGPRAPELRVFFPPNDNIRSPNTLLHRSAVVLIGPRAATVNQFHGRVATAIATIFGCHPEEFKVETLDPSFGNLIVEFPSNILRNIAVHVGIFTIARGVDVQLRAWTPNLNMVRDPTTHQARITLHGVPAQYWNFPDVNHLISGFGYAVSMAPVITNGNYETLRVLIACYDPSTIPPSISVHKNPFSKTAYINIEGWVHNPPPSPSPPRFPDDEDQSSSNFGPHRATHRHRNPISTSVAGYDIRPACRGTRGIPHHHGGTDANHFHTLESTPSNTAPKQTPDTLPRGRPLDRATHVSPTPRDQQESAANLPSQPALPQAFSGKLEQAASDKKALISNCYRTWCSVVFSPFWHLPPVQQQKGGLTITEVEDFEDQQDHNTCQHQGSMAVTVSLGNGLPSTRPADASLTRAHKDCVPLALLETSGAPKQQEGLYSTGPATDISINGLTTIGPRNSQPPVAHNIWAPPDSPTDSESHNEPDAPFPFGPPH</sequence>
<dbReference type="AlphaFoldDB" id="A0A833RGI5"/>
<dbReference type="SMART" id="SM00343">
    <property type="entry name" value="ZnF_C2HC"/>
    <property type="match status" value="2"/>
</dbReference>
<dbReference type="InterPro" id="IPR001878">
    <property type="entry name" value="Znf_CCHC"/>
</dbReference>
<dbReference type="GO" id="GO:0008270">
    <property type="term" value="F:zinc ion binding"/>
    <property type="evidence" value="ECO:0007669"/>
    <property type="project" value="UniProtKB-KW"/>
</dbReference>
<dbReference type="SUPFAM" id="SSF57756">
    <property type="entry name" value="Retrovirus zinc finger-like domains"/>
    <property type="match status" value="1"/>
</dbReference>
<reference evidence="4" key="1">
    <citation type="submission" date="2020-01" db="EMBL/GenBank/DDBJ databases">
        <title>Genome sequence of Kobresia littledalei, the first chromosome-level genome in the family Cyperaceae.</title>
        <authorList>
            <person name="Qu G."/>
        </authorList>
    </citation>
    <scope>NUCLEOTIDE SEQUENCE</scope>
    <source>
        <strain evidence="4">C.B.Clarke</strain>
        <tissue evidence="4">Leaf</tissue>
    </source>
</reference>
<name>A0A833RGI5_9POAL</name>
<feature type="compositionally biased region" description="Polar residues" evidence="2">
    <location>
        <begin position="663"/>
        <end position="676"/>
    </location>
</feature>
<feature type="region of interest" description="Disordered" evidence="2">
    <location>
        <begin position="418"/>
        <end position="537"/>
    </location>
</feature>
<feature type="compositionally biased region" description="Polar residues" evidence="2">
    <location>
        <begin position="517"/>
        <end position="533"/>
    </location>
</feature>
<dbReference type="Gene3D" id="4.10.60.10">
    <property type="entry name" value="Zinc finger, CCHC-type"/>
    <property type="match status" value="1"/>
</dbReference>
<keyword evidence="1" id="KW-0479">Metal-binding</keyword>
<comment type="caution">
    <text evidence="4">The sequence shown here is derived from an EMBL/GenBank/DDBJ whole genome shotgun (WGS) entry which is preliminary data.</text>
</comment>
<dbReference type="InterPro" id="IPR036875">
    <property type="entry name" value="Znf_CCHC_sf"/>
</dbReference>
<accession>A0A833RGI5</accession>
<dbReference type="OrthoDB" id="694475at2759"/>
<proteinExistence type="predicted"/>
<evidence type="ECO:0000313" key="4">
    <source>
        <dbReference type="EMBL" id="KAF3340854.1"/>
    </source>
</evidence>
<feature type="compositionally biased region" description="Pro residues" evidence="2">
    <location>
        <begin position="421"/>
        <end position="430"/>
    </location>
</feature>
<protein>
    <submittedName>
        <fullName evidence="4">Zinc knuckle</fullName>
    </submittedName>
</protein>
<dbReference type="PROSITE" id="PS50158">
    <property type="entry name" value="ZF_CCHC"/>
    <property type="match status" value="1"/>
</dbReference>